<dbReference type="EMBL" id="JAMRYM010000046">
    <property type="protein sequence ID" value="MCM6763028.1"/>
    <property type="molecule type" value="Genomic_DNA"/>
</dbReference>
<feature type="domain" description="GFO/IDH/MocA-like oxidoreductase" evidence="3">
    <location>
        <begin position="162"/>
        <end position="246"/>
    </location>
</feature>
<keyword evidence="5" id="KW-1185">Reference proteome</keyword>
<name>A0A9X2DYK6_9MICO</name>
<dbReference type="AlphaFoldDB" id="A0A9X2DYK6"/>
<organism evidence="4 5">
    <name type="scientific">Rathayibacter rubneri</name>
    <dbReference type="NCBI Taxonomy" id="2950106"/>
    <lineage>
        <taxon>Bacteria</taxon>
        <taxon>Bacillati</taxon>
        <taxon>Actinomycetota</taxon>
        <taxon>Actinomycetes</taxon>
        <taxon>Micrococcales</taxon>
        <taxon>Microbacteriaceae</taxon>
        <taxon>Rathayibacter</taxon>
    </lineage>
</organism>
<reference evidence="4" key="1">
    <citation type="submission" date="2022-06" db="EMBL/GenBank/DDBJ databases">
        <title>Whole genome shotgun sequencing (WGS) of Rathayibacter sp. ZW T2_19, isolated from stored onions (Allium cepa).</title>
        <authorList>
            <person name="Stoll D.A."/>
            <person name="Huch M."/>
        </authorList>
    </citation>
    <scope>NUCLEOTIDE SEQUENCE</scope>
    <source>
        <strain evidence="4">ZW T2_19</strain>
    </source>
</reference>
<evidence type="ECO:0000313" key="5">
    <source>
        <dbReference type="Proteomes" id="UP001155240"/>
    </source>
</evidence>
<gene>
    <name evidence="4" type="ORF">NB037_11425</name>
</gene>
<sequence>MIRVLTVGTGTITTAFCRAVDTVAGIRVHAVRSRDADRSRLLADSVGAVPAPTDLERALALDDIDAVYVASPNRLHAEHVRLAIERGKHVLVEKPGVTDAPAWADLVAQADRAGVVLMEAVRSAYDPGTRELERLLPLAGRLRRASFRFEKVSSRYPAVLRGESSSAFDPDGGGALLDLGVYAVNTVIGLFGEPRGVAGLRVPVAGGVDGAGIALLDYGDVVVDVSVSKITTSFASSTIQGEDATLEIDRVVAPRSITVRPVDGAARTVHEIPPPAHLLAPEVARFVELVGGADPGPDQRRTGATLRTLDRIRAAWGDDPDRA</sequence>
<evidence type="ECO:0000259" key="2">
    <source>
        <dbReference type="Pfam" id="PF01408"/>
    </source>
</evidence>
<dbReference type="PANTHER" id="PTHR43054">
    <property type="match status" value="1"/>
</dbReference>
<dbReference type="Gene3D" id="3.30.360.10">
    <property type="entry name" value="Dihydrodipicolinate Reductase, domain 2"/>
    <property type="match status" value="1"/>
</dbReference>
<accession>A0A9X2DYK6</accession>
<evidence type="ECO:0000259" key="3">
    <source>
        <dbReference type="Pfam" id="PF22725"/>
    </source>
</evidence>
<dbReference type="Pfam" id="PF01408">
    <property type="entry name" value="GFO_IDH_MocA"/>
    <property type="match status" value="1"/>
</dbReference>
<dbReference type="PANTHER" id="PTHR43054:SF1">
    <property type="entry name" value="SCYLLO-INOSITOL 2-DEHYDROGENASE (NADP(+)) IOLU"/>
    <property type="match status" value="1"/>
</dbReference>
<evidence type="ECO:0000256" key="1">
    <source>
        <dbReference type="ARBA" id="ARBA00023027"/>
    </source>
</evidence>
<proteinExistence type="predicted"/>
<dbReference type="RefSeq" id="WP_251945845.1">
    <property type="nucleotide sequence ID" value="NZ_JAMRYM010000046.1"/>
</dbReference>
<dbReference type="InterPro" id="IPR036291">
    <property type="entry name" value="NAD(P)-bd_dom_sf"/>
</dbReference>
<dbReference type="SUPFAM" id="SSF51735">
    <property type="entry name" value="NAD(P)-binding Rossmann-fold domains"/>
    <property type="match status" value="1"/>
</dbReference>
<dbReference type="Proteomes" id="UP001155240">
    <property type="component" value="Unassembled WGS sequence"/>
</dbReference>
<dbReference type="InterPro" id="IPR000683">
    <property type="entry name" value="Gfo/Idh/MocA-like_OxRdtase_N"/>
</dbReference>
<dbReference type="GO" id="GO:0000166">
    <property type="term" value="F:nucleotide binding"/>
    <property type="evidence" value="ECO:0007669"/>
    <property type="project" value="InterPro"/>
</dbReference>
<protein>
    <submittedName>
        <fullName evidence="4">Gfo/Idh/MocA family oxidoreductase</fullName>
    </submittedName>
</protein>
<evidence type="ECO:0000313" key="4">
    <source>
        <dbReference type="EMBL" id="MCM6763028.1"/>
    </source>
</evidence>
<comment type="caution">
    <text evidence="4">The sequence shown here is derived from an EMBL/GenBank/DDBJ whole genome shotgun (WGS) entry which is preliminary data.</text>
</comment>
<dbReference type="InterPro" id="IPR055170">
    <property type="entry name" value="GFO_IDH_MocA-like_dom"/>
</dbReference>
<feature type="domain" description="Gfo/Idh/MocA-like oxidoreductase N-terminal" evidence="2">
    <location>
        <begin position="2"/>
        <end position="119"/>
    </location>
</feature>
<dbReference type="SUPFAM" id="SSF55347">
    <property type="entry name" value="Glyceraldehyde-3-phosphate dehydrogenase-like, C-terminal domain"/>
    <property type="match status" value="1"/>
</dbReference>
<dbReference type="Gene3D" id="3.40.50.720">
    <property type="entry name" value="NAD(P)-binding Rossmann-like Domain"/>
    <property type="match status" value="1"/>
</dbReference>
<keyword evidence="1" id="KW-0520">NAD</keyword>
<dbReference type="Pfam" id="PF22725">
    <property type="entry name" value="GFO_IDH_MocA_C3"/>
    <property type="match status" value="1"/>
</dbReference>